<evidence type="ECO:0000256" key="1">
    <source>
        <dbReference type="SAM" id="MobiDB-lite"/>
    </source>
</evidence>
<proteinExistence type="predicted"/>
<accession>A0A371F5K1</accession>
<organism evidence="2 3">
    <name type="scientific">Mucuna pruriens</name>
    <name type="common">Velvet bean</name>
    <name type="synonym">Dolichos pruriens</name>
    <dbReference type="NCBI Taxonomy" id="157652"/>
    <lineage>
        <taxon>Eukaryota</taxon>
        <taxon>Viridiplantae</taxon>
        <taxon>Streptophyta</taxon>
        <taxon>Embryophyta</taxon>
        <taxon>Tracheophyta</taxon>
        <taxon>Spermatophyta</taxon>
        <taxon>Magnoliopsida</taxon>
        <taxon>eudicotyledons</taxon>
        <taxon>Gunneridae</taxon>
        <taxon>Pentapetalae</taxon>
        <taxon>rosids</taxon>
        <taxon>fabids</taxon>
        <taxon>Fabales</taxon>
        <taxon>Fabaceae</taxon>
        <taxon>Papilionoideae</taxon>
        <taxon>50 kb inversion clade</taxon>
        <taxon>NPAAA clade</taxon>
        <taxon>indigoferoid/millettioid clade</taxon>
        <taxon>Phaseoleae</taxon>
        <taxon>Mucuna</taxon>
    </lineage>
</organism>
<dbReference type="Proteomes" id="UP000257109">
    <property type="component" value="Unassembled WGS sequence"/>
</dbReference>
<dbReference type="AlphaFoldDB" id="A0A371F5K1"/>
<sequence>MTRGKEAPRGKKEGEKGRDPPNTEIHAIRVVITTISGGGEYASTKRGWKRKAGDVLKVQEQTNVSPMPMIVFGDRDMRHEPPKHDEPMVISVVVAEYKVERVLNGQGSSANIIYWSMYMKLGLRPTEMEPCAGKLYDFVRENSDSKLPNIPQRGRGLGCDTRYPSSTSLFVIRRNISNMI</sequence>
<gene>
    <name evidence="2" type="ORF">CR513_46965</name>
</gene>
<dbReference type="OrthoDB" id="2919534at2759"/>
<protein>
    <submittedName>
        <fullName evidence="2">Uncharacterized protein</fullName>
    </submittedName>
</protein>
<evidence type="ECO:0000313" key="3">
    <source>
        <dbReference type="Proteomes" id="UP000257109"/>
    </source>
</evidence>
<feature type="compositionally biased region" description="Basic and acidic residues" evidence="1">
    <location>
        <begin position="1"/>
        <end position="21"/>
    </location>
</feature>
<dbReference type="EMBL" id="QJKJ01010527">
    <property type="protein sequence ID" value="RDX73433.1"/>
    <property type="molecule type" value="Genomic_DNA"/>
</dbReference>
<reference evidence="2" key="1">
    <citation type="submission" date="2018-05" db="EMBL/GenBank/DDBJ databases">
        <title>Draft genome of Mucuna pruriens seed.</title>
        <authorList>
            <person name="Nnadi N.E."/>
            <person name="Vos R."/>
            <person name="Hasami M.H."/>
            <person name="Devisetty U.K."/>
            <person name="Aguiy J.C."/>
        </authorList>
    </citation>
    <scope>NUCLEOTIDE SEQUENCE [LARGE SCALE GENOMIC DNA]</scope>
    <source>
        <strain evidence="2">JCA_2017</strain>
    </source>
</reference>
<feature type="non-terminal residue" evidence="2">
    <location>
        <position position="1"/>
    </location>
</feature>
<name>A0A371F5K1_MUCPR</name>
<evidence type="ECO:0000313" key="2">
    <source>
        <dbReference type="EMBL" id="RDX73433.1"/>
    </source>
</evidence>
<comment type="caution">
    <text evidence="2">The sequence shown here is derived from an EMBL/GenBank/DDBJ whole genome shotgun (WGS) entry which is preliminary data.</text>
</comment>
<feature type="region of interest" description="Disordered" evidence="1">
    <location>
        <begin position="1"/>
        <end position="24"/>
    </location>
</feature>
<keyword evidence="3" id="KW-1185">Reference proteome</keyword>